<keyword evidence="4" id="KW-0804">Transcription</keyword>
<dbReference type="GO" id="GO:0000976">
    <property type="term" value="F:transcription cis-regulatory region binding"/>
    <property type="evidence" value="ECO:0007669"/>
    <property type="project" value="TreeGrafter"/>
</dbReference>
<dbReference type="SUPFAM" id="SSF48498">
    <property type="entry name" value="Tetracyclin repressor-like, C-terminal domain"/>
    <property type="match status" value="1"/>
</dbReference>
<dbReference type="InterPro" id="IPR039538">
    <property type="entry name" value="BetI_C"/>
</dbReference>
<dbReference type="PANTHER" id="PTHR30055:SF234">
    <property type="entry name" value="HTH-TYPE TRANSCRIPTIONAL REGULATOR BETI"/>
    <property type="match status" value="1"/>
</dbReference>
<dbReference type="EMBL" id="LT629799">
    <property type="protein sequence ID" value="SDU90314.1"/>
    <property type="molecule type" value="Genomic_DNA"/>
</dbReference>
<proteinExistence type="predicted"/>
<dbReference type="InterPro" id="IPR036271">
    <property type="entry name" value="Tet_transcr_reg_TetR-rel_C_sf"/>
</dbReference>
<keyword evidence="2" id="KW-0805">Transcription regulation</keyword>
<dbReference type="PRINTS" id="PR00455">
    <property type="entry name" value="HTHTETR"/>
</dbReference>
<dbReference type="Pfam" id="PF13977">
    <property type="entry name" value="TetR_C_6"/>
    <property type="match status" value="1"/>
</dbReference>
<dbReference type="AlphaFoldDB" id="A0A1H2MB36"/>
<feature type="domain" description="HTH tetR-type" evidence="6">
    <location>
        <begin position="19"/>
        <end position="79"/>
    </location>
</feature>
<keyword evidence="1" id="KW-0678">Repressor</keyword>
<sequence>MADRDAPPSRPRGAYAKGRARRQEILDAAIEVFARRGAGQTSLRAIAEQVGVTHAALIHHFGSLERLLVDVYEEYTRRLGREGHRATDVSPVEMMRRSAERNREVPGMVQLYTTLVASALEEGHPAATDFATQRFAAVRAGLVETIRTRQADGRLRADLDAEQVAALVVAASDGLQTQWLLDPDVDQVGALALLDRLLRPEPVADGTAPRRTSPGS</sequence>
<dbReference type="GO" id="GO:0003700">
    <property type="term" value="F:DNA-binding transcription factor activity"/>
    <property type="evidence" value="ECO:0007669"/>
    <property type="project" value="TreeGrafter"/>
</dbReference>
<dbReference type="InterPro" id="IPR009057">
    <property type="entry name" value="Homeodomain-like_sf"/>
</dbReference>
<reference evidence="8" key="1">
    <citation type="submission" date="2016-10" db="EMBL/GenBank/DDBJ databases">
        <authorList>
            <person name="Varghese N."/>
            <person name="Submissions S."/>
        </authorList>
    </citation>
    <scope>NUCLEOTIDE SEQUENCE [LARGE SCALE GENOMIC DNA]</scope>
    <source>
        <strain evidence="8">DSM 21743</strain>
    </source>
</reference>
<dbReference type="SUPFAM" id="SSF46689">
    <property type="entry name" value="Homeodomain-like"/>
    <property type="match status" value="1"/>
</dbReference>
<evidence type="ECO:0000256" key="4">
    <source>
        <dbReference type="ARBA" id="ARBA00023163"/>
    </source>
</evidence>
<evidence type="ECO:0000256" key="2">
    <source>
        <dbReference type="ARBA" id="ARBA00023015"/>
    </source>
</evidence>
<evidence type="ECO:0000313" key="8">
    <source>
        <dbReference type="Proteomes" id="UP000198825"/>
    </source>
</evidence>
<dbReference type="InterPro" id="IPR050109">
    <property type="entry name" value="HTH-type_TetR-like_transc_reg"/>
</dbReference>
<accession>A0A1H2MB36</accession>
<protein>
    <submittedName>
        <fullName evidence="7">DNA-binding transcriptional regulator, AcrR family</fullName>
    </submittedName>
</protein>
<dbReference type="PANTHER" id="PTHR30055">
    <property type="entry name" value="HTH-TYPE TRANSCRIPTIONAL REGULATOR RUTR"/>
    <property type="match status" value="1"/>
</dbReference>
<name>A0A1H2MB36_9ACTN</name>
<evidence type="ECO:0000256" key="5">
    <source>
        <dbReference type="PROSITE-ProRule" id="PRU00335"/>
    </source>
</evidence>
<dbReference type="Proteomes" id="UP000198825">
    <property type="component" value="Chromosome I"/>
</dbReference>
<dbReference type="STRING" id="546874.SAMN04488544_1714"/>
<evidence type="ECO:0000313" key="7">
    <source>
        <dbReference type="EMBL" id="SDU90314.1"/>
    </source>
</evidence>
<evidence type="ECO:0000256" key="3">
    <source>
        <dbReference type="ARBA" id="ARBA00023125"/>
    </source>
</evidence>
<keyword evidence="3 5" id="KW-0238">DNA-binding</keyword>
<evidence type="ECO:0000259" key="6">
    <source>
        <dbReference type="PROSITE" id="PS50977"/>
    </source>
</evidence>
<dbReference type="Pfam" id="PF00440">
    <property type="entry name" value="TetR_N"/>
    <property type="match status" value="1"/>
</dbReference>
<gene>
    <name evidence="7" type="ORF">SAMN04488544_1714</name>
</gene>
<dbReference type="RefSeq" id="WP_091074065.1">
    <property type="nucleotide sequence ID" value="NZ_LT629799.1"/>
</dbReference>
<organism evidence="7 8">
    <name type="scientific">Microlunatus sagamiharensis</name>
    <dbReference type="NCBI Taxonomy" id="546874"/>
    <lineage>
        <taxon>Bacteria</taxon>
        <taxon>Bacillati</taxon>
        <taxon>Actinomycetota</taxon>
        <taxon>Actinomycetes</taxon>
        <taxon>Propionibacteriales</taxon>
        <taxon>Propionibacteriaceae</taxon>
        <taxon>Microlunatus</taxon>
    </lineage>
</organism>
<dbReference type="InterPro" id="IPR001647">
    <property type="entry name" value="HTH_TetR"/>
</dbReference>
<dbReference type="Gene3D" id="1.10.357.10">
    <property type="entry name" value="Tetracycline Repressor, domain 2"/>
    <property type="match status" value="1"/>
</dbReference>
<evidence type="ECO:0000256" key="1">
    <source>
        <dbReference type="ARBA" id="ARBA00022491"/>
    </source>
</evidence>
<dbReference type="PROSITE" id="PS50977">
    <property type="entry name" value="HTH_TETR_2"/>
    <property type="match status" value="1"/>
</dbReference>
<feature type="DNA-binding region" description="H-T-H motif" evidence="5">
    <location>
        <begin position="42"/>
        <end position="61"/>
    </location>
</feature>
<dbReference type="OrthoDB" id="5112469at2"/>
<keyword evidence="8" id="KW-1185">Reference proteome</keyword>